<proteinExistence type="predicted"/>
<keyword evidence="2" id="KW-0695">RNA-directed DNA polymerase</keyword>
<sequence>MEGCENTLASLVAGDQMNCLSINVQGFGDLNKRRWVRDLCNLYKVNFLAIQETKMLHVDLWLLRQVCGNSNFDFASSSARGLSGGNVHDGIVMVMGDFNEVRVAGERFGSVFNDRQAKIFNEFILDASLIDILLGVVLEKSVPDHRPILLKKLQNLKQVIRKWVALKKSDSFKMKKEYQQRLSSIDAKVDQGLATKDDILLRKDSLTLLGEIERMEAKDLAQKAKIKWALEGDENTTLNPLSTGQRDSLETPITRVEIKKAVWDCGGDHAPGLDGFTFKFFTTFWDLIEEDVIRFVQEFFHSNIFPKGCNSSFIALIPKVPNAKNCIGSCTSPVQSAFLKGRNILDGPIILNEVMSWYRRRKKDLVVFKVDFEKAFDSLRWDYLDLVLDKLGFGFKWRSWISGCLTNVRSSVLINGSPTAEFELFRGLRQGDLLSPFLFILAMEGLHAFTTKAEEIGLFRGASIGRDNMSISHLMYADDVIFFGEWSWLNAHHLICMLRCFYLISGLKINVRKSNVLGIGVSDNDVTSMANIIGCGAASLPMKYLGVPVGCNMSRCSNWNTIIKKFSSKLSSWKARLLSVGGRLSLIKSVLGNLPTYYLSIYLMLVTVRNKLESMRNKFFIGGDQEDIKVTWVNWKKCMASREHGGLGIGSIFGLNVGLLFKWIWRFLNHPSSLWACVIQSLYGADGGINSVATHRSMRTTWGAILHSIFSLKQQGMDLLSLCTRNIGNGISTWFWEDTWCGNQPLKIQFPRIYLLDTYRNCSIASRVPLVDWSMVLRRNPRGGSESAQFNALKDAIGCVSLSDKRDSWIWSLDGCNSFSVASVCNMVDSQILDVCLVATHWNRLIPIKVNVFLWRLKLNRLPSRVNLDRKGIDIGSIRCPKCLEDIETVNHIFFNCGMAQDLWALLAKWWELDFPLCANITEWYDWLDSSPVPSKARLVLEGVGGTLLWSIWIYRNHLLFTSPPPKKSVLWDSIVSKSFLWISSRNPKFKCSWVCWLQNNLLATISSL</sequence>
<gene>
    <name evidence="2" type="ORF">Tco_0683218</name>
</gene>
<dbReference type="PANTHER" id="PTHR33116:SF78">
    <property type="entry name" value="OS12G0587133 PROTEIN"/>
    <property type="match status" value="1"/>
</dbReference>
<dbReference type="Pfam" id="PF00078">
    <property type="entry name" value="RVT_1"/>
    <property type="match status" value="1"/>
</dbReference>
<dbReference type="GO" id="GO:0003964">
    <property type="term" value="F:RNA-directed DNA polymerase activity"/>
    <property type="evidence" value="ECO:0007669"/>
    <property type="project" value="UniProtKB-KW"/>
</dbReference>
<dbReference type="Pfam" id="PF13966">
    <property type="entry name" value="zf-RVT"/>
    <property type="match status" value="1"/>
</dbReference>
<dbReference type="EMBL" id="BQNB010009806">
    <property type="protein sequence ID" value="GJS68653.1"/>
    <property type="molecule type" value="Genomic_DNA"/>
</dbReference>
<name>A0ABQ4XTE0_9ASTR</name>
<protein>
    <submittedName>
        <fullName evidence="2">RNA-directed DNA polymerase, eukaryota, reverse transcriptase zinc-binding domain protein</fullName>
    </submittedName>
</protein>
<dbReference type="InterPro" id="IPR000477">
    <property type="entry name" value="RT_dom"/>
</dbReference>
<organism evidence="2 3">
    <name type="scientific">Tanacetum coccineum</name>
    <dbReference type="NCBI Taxonomy" id="301880"/>
    <lineage>
        <taxon>Eukaryota</taxon>
        <taxon>Viridiplantae</taxon>
        <taxon>Streptophyta</taxon>
        <taxon>Embryophyta</taxon>
        <taxon>Tracheophyta</taxon>
        <taxon>Spermatophyta</taxon>
        <taxon>Magnoliopsida</taxon>
        <taxon>eudicotyledons</taxon>
        <taxon>Gunneridae</taxon>
        <taxon>Pentapetalae</taxon>
        <taxon>asterids</taxon>
        <taxon>campanulids</taxon>
        <taxon>Asterales</taxon>
        <taxon>Asteraceae</taxon>
        <taxon>Asteroideae</taxon>
        <taxon>Anthemideae</taxon>
        <taxon>Anthemidinae</taxon>
        <taxon>Tanacetum</taxon>
    </lineage>
</organism>
<dbReference type="CDD" id="cd01650">
    <property type="entry name" value="RT_nLTR_like"/>
    <property type="match status" value="1"/>
</dbReference>
<dbReference type="Proteomes" id="UP001151760">
    <property type="component" value="Unassembled WGS sequence"/>
</dbReference>
<dbReference type="PANTHER" id="PTHR33116">
    <property type="entry name" value="REVERSE TRANSCRIPTASE ZINC-BINDING DOMAIN-CONTAINING PROTEIN-RELATED-RELATED"/>
    <property type="match status" value="1"/>
</dbReference>
<dbReference type="InterPro" id="IPR036691">
    <property type="entry name" value="Endo/exonu/phosph_ase_sf"/>
</dbReference>
<comment type="caution">
    <text evidence="2">The sequence shown here is derived from an EMBL/GenBank/DDBJ whole genome shotgun (WGS) entry which is preliminary data.</text>
</comment>
<reference evidence="2" key="1">
    <citation type="journal article" date="2022" name="Int. J. Mol. Sci.">
        <title>Draft Genome of Tanacetum Coccineum: Genomic Comparison of Closely Related Tanacetum-Family Plants.</title>
        <authorList>
            <person name="Yamashiro T."/>
            <person name="Shiraishi A."/>
            <person name="Nakayama K."/>
            <person name="Satake H."/>
        </authorList>
    </citation>
    <scope>NUCLEOTIDE SEQUENCE</scope>
</reference>
<evidence type="ECO:0000313" key="3">
    <source>
        <dbReference type="Proteomes" id="UP001151760"/>
    </source>
</evidence>
<dbReference type="PROSITE" id="PS50878">
    <property type="entry name" value="RT_POL"/>
    <property type="match status" value="1"/>
</dbReference>
<keyword evidence="3" id="KW-1185">Reference proteome</keyword>
<dbReference type="InterPro" id="IPR026960">
    <property type="entry name" value="RVT-Znf"/>
</dbReference>
<feature type="domain" description="Reverse transcriptase" evidence="1">
    <location>
        <begin position="298"/>
        <end position="549"/>
    </location>
</feature>
<keyword evidence="2" id="KW-0808">Transferase</keyword>
<accession>A0ABQ4XTE0</accession>
<dbReference type="InterPro" id="IPR043502">
    <property type="entry name" value="DNA/RNA_pol_sf"/>
</dbReference>
<keyword evidence="2" id="KW-0548">Nucleotidyltransferase</keyword>
<dbReference type="SUPFAM" id="SSF56219">
    <property type="entry name" value="DNase I-like"/>
    <property type="match status" value="1"/>
</dbReference>
<evidence type="ECO:0000313" key="2">
    <source>
        <dbReference type="EMBL" id="GJS68653.1"/>
    </source>
</evidence>
<evidence type="ECO:0000259" key="1">
    <source>
        <dbReference type="PROSITE" id="PS50878"/>
    </source>
</evidence>
<reference evidence="2" key="2">
    <citation type="submission" date="2022-01" db="EMBL/GenBank/DDBJ databases">
        <authorList>
            <person name="Yamashiro T."/>
            <person name="Shiraishi A."/>
            <person name="Satake H."/>
            <person name="Nakayama K."/>
        </authorList>
    </citation>
    <scope>NUCLEOTIDE SEQUENCE</scope>
</reference>
<dbReference type="SUPFAM" id="SSF56672">
    <property type="entry name" value="DNA/RNA polymerases"/>
    <property type="match status" value="1"/>
</dbReference>